<keyword evidence="1" id="KW-0472">Membrane</keyword>
<proteinExistence type="predicted"/>
<dbReference type="EMBL" id="OZ034819">
    <property type="protein sequence ID" value="CAL1394187.1"/>
    <property type="molecule type" value="Genomic_DNA"/>
</dbReference>
<gene>
    <name evidence="2" type="ORF">LTRI10_LOCUS34706</name>
</gene>
<feature type="transmembrane region" description="Helical" evidence="1">
    <location>
        <begin position="29"/>
        <end position="51"/>
    </location>
</feature>
<sequence length="70" mass="8075">MFPSFPNSHDIPFARFNPLSWASERTETLCILLVTFSESFSVLFSFLFSLLSPFQKFLGEVANSFPKLRH</sequence>
<accession>A0AAV2F8C3</accession>
<organism evidence="2 3">
    <name type="scientific">Linum trigynum</name>
    <dbReference type="NCBI Taxonomy" id="586398"/>
    <lineage>
        <taxon>Eukaryota</taxon>
        <taxon>Viridiplantae</taxon>
        <taxon>Streptophyta</taxon>
        <taxon>Embryophyta</taxon>
        <taxon>Tracheophyta</taxon>
        <taxon>Spermatophyta</taxon>
        <taxon>Magnoliopsida</taxon>
        <taxon>eudicotyledons</taxon>
        <taxon>Gunneridae</taxon>
        <taxon>Pentapetalae</taxon>
        <taxon>rosids</taxon>
        <taxon>fabids</taxon>
        <taxon>Malpighiales</taxon>
        <taxon>Linaceae</taxon>
        <taxon>Linum</taxon>
    </lineage>
</organism>
<dbReference type="AlphaFoldDB" id="A0AAV2F8C3"/>
<reference evidence="2 3" key="1">
    <citation type="submission" date="2024-04" db="EMBL/GenBank/DDBJ databases">
        <authorList>
            <person name="Fracassetti M."/>
        </authorList>
    </citation>
    <scope>NUCLEOTIDE SEQUENCE [LARGE SCALE GENOMIC DNA]</scope>
</reference>
<name>A0AAV2F8C3_9ROSI</name>
<evidence type="ECO:0000256" key="1">
    <source>
        <dbReference type="SAM" id="Phobius"/>
    </source>
</evidence>
<evidence type="ECO:0000313" key="2">
    <source>
        <dbReference type="EMBL" id="CAL1394187.1"/>
    </source>
</evidence>
<keyword evidence="1" id="KW-0812">Transmembrane</keyword>
<keyword evidence="3" id="KW-1185">Reference proteome</keyword>
<dbReference type="Proteomes" id="UP001497516">
    <property type="component" value="Chromosome 6"/>
</dbReference>
<evidence type="ECO:0000313" key="3">
    <source>
        <dbReference type="Proteomes" id="UP001497516"/>
    </source>
</evidence>
<keyword evidence="1" id="KW-1133">Transmembrane helix</keyword>
<protein>
    <submittedName>
        <fullName evidence="2">Uncharacterized protein</fullName>
    </submittedName>
</protein>